<dbReference type="EMBL" id="SDAM02000169">
    <property type="protein sequence ID" value="KAH6825853.1"/>
    <property type="molecule type" value="Genomic_DNA"/>
</dbReference>
<keyword evidence="3" id="KW-1185">Reference proteome</keyword>
<proteinExistence type="predicted"/>
<evidence type="ECO:0000313" key="2">
    <source>
        <dbReference type="EMBL" id="KAH6825853.1"/>
    </source>
</evidence>
<dbReference type="PANTHER" id="PTHR47382:SF3">
    <property type="entry name" value="ADENINE NUCLEOTIDE ALPHA HYDROLASES-LIKE SUPERFAMILY PROTEIN"/>
    <property type="match status" value="1"/>
</dbReference>
<dbReference type="PANTHER" id="PTHR47382">
    <property type="entry name" value="U-BOX DOMAIN-CONTAINING PROTEIN 52-LIKE"/>
    <property type="match status" value="1"/>
</dbReference>
<feature type="region of interest" description="Disordered" evidence="1">
    <location>
        <begin position="228"/>
        <end position="262"/>
    </location>
</feature>
<accession>A0AAD4J296</accession>
<evidence type="ECO:0000256" key="1">
    <source>
        <dbReference type="SAM" id="MobiDB-lite"/>
    </source>
</evidence>
<dbReference type="CDD" id="cd01989">
    <property type="entry name" value="USP_STK_Ubox_N"/>
    <property type="match status" value="1"/>
</dbReference>
<organism evidence="2 3">
    <name type="scientific">Perilla frutescens var. hirtella</name>
    <name type="common">Perilla citriodora</name>
    <name type="synonym">Perilla setoyensis</name>
    <dbReference type="NCBI Taxonomy" id="608512"/>
    <lineage>
        <taxon>Eukaryota</taxon>
        <taxon>Viridiplantae</taxon>
        <taxon>Streptophyta</taxon>
        <taxon>Embryophyta</taxon>
        <taxon>Tracheophyta</taxon>
        <taxon>Spermatophyta</taxon>
        <taxon>Magnoliopsida</taxon>
        <taxon>eudicotyledons</taxon>
        <taxon>Gunneridae</taxon>
        <taxon>Pentapetalae</taxon>
        <taxon>asterids</taxon>
        <taxon>lamiids</taxon>
        <taxon>Lamiales</taxon>
        <taxon>Lamiaceae</taxon>
        <taxon>Nepetoideae</taxon>
        <taxon>Elsholtzieae</taxon>
        <taxon>Perilla</taxon>
    </lineage>
</organism>
<feature type="compositionally biased region" description="Polar residues" evidence="1">
    <location>
        <begin position="251"/>
        <end position="262"/>
    </location>
</feature>
<dbReference type="SUPFAM" id="SSF52402">
    <property type="entry name" value="Adenine nucleotide alpha hydrolases-like"/>
    <property type="match status" value="1"/>
</dbReference>
<dbReference type="AlphaFoldDB" id="A0AAD4J296"/>
<dbReference type="InterPro" id="IPR014729">
    <property type="entry name" value="Rossmann-like_a/b/a_fold"/>
</dbReference>
<name>A0AAD4J296_PERFH</name>
<comment type="caution">
    <text evidence="2">The sequence shown here is derived from an EMBL/GenBank/DDBJ whole genome shotgun (WGS) entry which is preliminary data.</text>
</comment>
<gene>
    <name evidence="2" type="ORF">C2S53_017816</name>
</gene>
<dbReference type="Gene3D" id="3.40.50.620">
    <property type="entry name" value="HUPs"/>
    <property type="match status" value="1"/>
</dbReference>
<sequence>MASSSTYEEWESYGGGGVSEIEEEVSKNNVNGGVGNNGAYELGSIGEEGGCRWSLDFEEREENVVYVAVWREVEEALSMDALIWTINNAFLDRSSPLVFLVHVFPQTKYIPTPLGKLPINQVNPEHKEKFLAEERSKRRDLLQKFLNVCSASQVKVDTVLIESDMEGKAILDLIPILNIRKLVLGANKTTVRRMRSKKGNGAADLIVQKAPEFCEVKIICEGKEMSELATMESPSPSPSPSPRATDHSTPKLAQNQDQTRSDSIACGCFKI</sequence>
<evidence type="ECO:0000313" key="3">
    <source>
        <dbReference type="Proteomes" id="UP001190926"/>
    </source>
</evidence>
<dbReference type="Proteomes" id="UP001190926">
    <property type="component" value="Unassembled WGS sequence"/>
</dbReference>
<protein>
    <submittedName>
        <fullName evidence="2">Uncharacterized protein</fullName>
    </submittedName>
</protein>
<reference evidence="2 3" key="1">
    <citation type="journal article" date="2021" name="Nat. Commun.">
        <title>Incipient diploidization of the medicinal plant Perilla within 10,000 years.</title>
        <authorList>
            <person name="Zhang Y."/>
            <person name="Shen Q."/>
            <person name="Leng L."/>
            <person name="Zhang D."/>
            <person name="Chen S."/>
            <person name="Shi Y."/>
            <person name="Ning Z."/>
            <person name="Chen S."/>
        </authorList>
    </citation>
    <scope>NUCLEOTIDE SEQUENCE [LARGE SCALE GENOMIC DNA]</scope>
    <source>
        <strain evidence="3">cv. PC099</strain>
    </source>
</reference>